<keyword evidence="1" id="KW-0732">Signal</keyword>
<dbReference type="AlphaFoldDB" id="A0A814RQX5"/>
<feature type="signal peptide" evidence="1">
    <location>
        <begin position="1"/>
        <end position="19"/>
    </location>
</feature>
<dbReference type="Proteomes" id="UP000663868">
    <property type="component" value="Unassembled WGS sequence"/>
</dbReference>
<proteinExistence type="predicted"/>
<protein>
    <submittedName>
        <fullName evidence="2">Uncharacterized protein</fullName>
    </submittedName>
</protein>
<comment type="caution">
    <text evidence="2">The sequence shown here is derived from an EMBL/GenBank/DDBJ whole genome shotgun (WGS) entry which is preliminary data.</text>
</comment>
<feature type="chain" id="PRO_5036225812" evidence="1">
    <location>
        <begin position="20"/>
        <end position="78"/>
    </location>
</feature>
<organism evidence="2 4">
    <name type="scientific">Adineta steineri</name>
    <dbReference type="NCBI Taxonomy" id="433720"/>
    <lineage>
        <taxon>Eukaryota</taxon>
        <taxon>Metazoa</taxon>
        <taxon>Spiralia</taxon>
        <taxon>Gnathifera</taxon>
        <taxon>Rotifera</taxon>
        <taxon>Eurotatoria</taxon>
        <taxon>Bdelloidea</taxon>
        <taxon>Adinetida</taxon>
        <taxon>Adinetidae</taxon>
        <taxon>Adineta</taxon>
    </lineage>
</organism>
<evidence type="ECO:0000313" key="3">
    <source>
        <dbReference type="EMBL" id="CAF4103594.1"/>
    </source>
</evidence>
<evidence type="ECO:0000313" key="4">
    <source>
        <dbReference type="Proteomes" id="UP000663860"/>
    </source>
</evidence>
<accession>A0A814RQX5</accession>
<dbReference type="EMBL" id="CAJNOE010000306">
    <property type="protein sequence ID" value="CAF1136022.1"/>
    <property type="molecule type" value="Genomic_DNA"/>
</dbReference>
<gene>
    <name evidence="2" type="ORF">IZO911_LOCUS24955</name>
    <name evidence="3" type="ORF">KXQ929_LOCUS34673</name>
</gene>
<name>A0A814RQX5_9BILA</name>
<reference evidence="2" key="1">
    <citation type="submission" date="2021-02" db="EMBL/GenBank/DDBJ databases">
        <authorList>
            <person name="Nowell W R."/>
        </authorList>
    </citation>
    <scope>NUCLEOTIDE SEQUENCE</scope>
</reference>
<sequence length="78" mass="9395">MRWTIVIVAIFVLVAMVTSNVVPNNDMKVMNPMGGKMFPNGEQVVEDSGYLPPMSKRYWVQQYDWRREDWCRHHRCWY</sequence>
<dbReference type="EMBL" id="CAJOBB010004793">
    <property type="protein sequence ID" value="CAF4103594.1"/>
    <property type="molecule type" value="Genomic_DNA"/>
</dbReference>
<evidence type="ECO:0000313" key="2">
    <source>
        <dbReference type="EMBL" id="CAF1136022.1"/>
    </source>
</evidence>
<dbReference type="Proteomes" id="UP000663860">
    <property type="component" value="Unassembled WGS sequence"/>
</dbReference>
<evidence type="ECO:0000256" key="1">
    <source>
        <dbReference type="SAM" id="SignalP"/>
    </source>
</evidence>